<keyword evidence="2" id="KW-1185">Reference proteome</keyword>
<name>R7QHQ4_CHOCR</name>
<protein>
    <submittedName>
        <fullName evidence="1">Uncharacterized protein</fullName>
    </submittedName>
</protein>
<dbReference type="Gramene" id="CDF37609">
    <property type="protein sequence ID" value="CDF37609"/>
    <property type="gene ID" value="CHC_T00005595001"/>
</dbReference>
<reference evidence="2" key="1">
    <citation type="journal article" date="2013" name="Proc. Natl. Acad. Sci. U.S.A.">
        <title>Genome structure and metabolic features in the red seaweed Chondrus crispus shed light on evolution of the Archaeplastida.</title>
        <authorList>
            <person name="Collen J."/>
            <person name="Porcel B."/>
            <person name="Carre W."/>
            <person name="Ball S.G."/>
            <person name="Chaparro C."/>
            <person name="Tonon T."/>
            <person name="Barbeyron T."/>
            <person name="Michel G."/>
            <person name="Noel B."/>
            <person name="Valentin K."/>
            <person name="Elias M."/>
            <person name="Artiguenave F."/>
            <person name="Arun A."/>
            <person name="Aury J.M."/>
            <person name="Barbosa-Neto J.F."/>
            <person name="Bothwell J.H."/>
            <person name="Bouget F.Y."/>
            <person name="Brillet L."/>
            <person name="Cabello-Hurtado F."/>
            <person name="Capella-Gutierrez S."/>
            <person name="Charrier B."/>
            <person name="Cladiere L."/>
            <person name="Cock J.M."/>
            <person name="Coelho S.M."/>
            <person name="Colleoni C."/>
            <person name="Czjzek M."/>
            <person name="Da Silva C."/>
            <person name="Delage L."/>
            <person name="Denoeud F."/>
            <person name="Deschamps P."/>
            <person name="Dittami S.M."/>
            <person name="Gabaldon T."/>
            <person name="Gachon C.M."/>
            <person name="Groisillier A."/>
            <person name="Herve C."/>
            <person name="Jabbari K."/>
            <person name="Katinka M."/>
            <person name="Kloareg B."/>
            <person name="Kowalczyk N."/>
            <person name="Labadie K."/>
            <person name="Leblanc C."/>
            <person name="Lopez P.J."/>
            <person name="McLachlan D.H."/>
            <person name="Meslet-Cladiere L."/>
            <person name="Moustafa A."/>
            <person name="Nehr Z."/>
            <person name="Nyvall Collen P."/>
            <person name="Panaud O."/>
            <person name="Partensky F."/>
            <person name="Poulain J."/>
            <person name="Rensing S.A."/>
            <person name="Rousvoal S."/>
            <person name="Samson G."/>
            <person name="Symeonidi A."/>
            <person name="Weissenbach J."/>
            <person name="Zambounis A."/>
            <person name="Wincker P."/>
            <person name="Boyen C."/>
        </authorList>
    </citation>
    <scope>NUCLEOTIDE SEQUENCE [LARGE SCALE GENOMIC DNA]</scope>
    <source>
        <strain evidence="2">cv. Stackhouse</strain>
    </source>
</reference>
<dbReference type="Proteomes" id="UP000012073">
    <property type="component" value="Unassembled WGS sequence"/>
</dbReference>
<sequence length="45" mass="4791">MCYARARTAIVDGGLTEVSWHEETGGRHCKGGIARVPGVGRHAVE</sequence>
<dbReference type="AlphaFoldDB" id="R7QHQ4"/>
<evidence type="ECO:0000313" key="2">
    <source>
        <dbReference type="Proteomes" id="UP000012073"/>
    </source>
</evidence>
<dbReference type="RefSeq" id="XP_005717480.1">
    <property type="nucleotide sequence ID" value="XM_005717423.1"/>
</dbReference>
<dbReference type="KEGG" id="ccp:CHC_T00005595001"/>
<dbReference type="EMBL" id="HG001852">
    <property type="protein sequence ID" value="CDF37609.1"/>
    <property type="molecule type" value="Genomic_DNA"/>
</dbReference>
<dbReference type="GeneID" id="17325196"/>
<proteinExistence type="predicted"/>
<evidence type="ECO:0000313" key="1">
    <source>
        <dbReference type="EMBL" id="CDF37609.1"/>
    </source>
</evidence>
<gene>
    <name evidence="1" type="ORF">CHC_T00005595001</name>
</gene>
<organism evidence="1 2">
    <name type="scientific">Chondrus crispus</name>
    <name type="common">Carrageen Irish moss</name>
    <name type="synonym">Polymorpha crispa</name>
    <dbReference type="NCBI Taxonomy" id="2769"/>
    <lineage>
        <taxon>Eukaryota</taxon>
        <taxon>Rhodophyta</taxon>
        <taxon>Florideophyceae</taxon>
        <taxon>Rhodymeniophycidae</taxon>
        <taxon>Gigartinales</taxon>
        <taxon>Gigartinaceae</taxon>
        <taxon>Chondrus</taxon>
    </lineage>
</organism>
<accession>R7QHQ4</accession>